<keyword evidence="4 13" id="KW-0597">Phosphoprotein</keyword>
<dbReference type="SMART" id="SM00448">
    <property type="entry name" value="REC"/>
    <property type="match status" value="1"/>
</dbReference>
<feature type="domain" description="Response regulatory" evidence="17">
    <location>
        <begin position="490"/>
        <end position="607"/>
    </location>
</feature>
<dbReference type="InterPro" id="IPR003661">
    <property type="entry name" value="HisK_dim/P_dom"/>
</dbReference>
<feature type="transmembrane region" description="Helical" evidence="15">
    <location>
        <begin position="144"/>
        <end position="162"/>
    </location>
</feature>
<dbReference type="CDD" id="cd16922">
    <property type="entry name" value="HATPase_EvgS-ArcB-TorS-like"/>
    <property type="match status" value="1"/>
</dbReference>
<dbReference type="GO" id="GO:0005524">
    <property type="term" value="F:ATP binding"/>
    <property type="evidence" value="ECO:0007669"/>
    <property type="project" value="UniProtKB-KW"/>
</dbReference>
<feature type="transmembrane region" description="Helical" evidence="15">
    <location>
        <begin position="54"/>
        <end position="72"/>
    </location>
</feature>
<evidence type="ECO:0000256" key="14">
    <source>
        <dbReference type="SAM" id="Coils"/>
    </source>
</evidence>
<evidence type="ECO:0000256" key="15">
    <source>
        <dbReference type="SAM" id="Phobius"/>
    </source>
</evidence>
<dbReference type="Gene3D" id="1.10.287.130">
    <property type="match status" value="1"/>
</dbReference>
<evidence type="ECO:0000256" key="10">
    <source>
        <dbReference type="ARBA" id="ARBA00022989"/>
    </source>
</evidence>
<keyword evidence="5" id="KW-0808">Transferase</keyword>
<evidence type="ECO:0000256" key="7">
    <source>
        <dbReference type="ARBA" id="ARBA00022741"/>
    </source>
</evidence>
<feature type="modified residue" description="4-aspartylphosphate" evidence="13">
    <location>
        <position position="539"/>
    </location>
</feature>
<name>A0A328AI52_9CAUL</name>
<dbReference type="CDD" id="cd00082">
    <property type="entry name" value="HisKA"/>
    <property type="match status" value="1"/>
</dbReference>
<dbReference type="Proteomes" id="UP000249254">
    <property type="component" value="Unassembled WGS sequence"/>
</dbReference>
<dbReference type="EC" id="2.7.13.3" evidence="3"/>
<evidence type="ECO:0000256" key="3">
    <source>
        <dbReference type="ARBA" id="ARBA00012438"/>
    </source>
</evidence>
<dbReference type="InterPro" id="IPR003594">
    <property type="entry name" value="HATPase_dom"/>
</dbReference>
<evidence type="ECO:0000256" key="12">
    <source>
        <dbReference type="ARBA" id="ARBA00023136"/>
    </source>
</evidence>
<keyword evidence="7" id="KW-0547">Nucleotide-binding</keyword>
<keyword evidence="8 18" id="KW-0418">Kinase</keyword>
<dbReference type="Pfam" id="PF00072">
    <property type="entry name" value="Response_reg"/>
    <property type="match status" value="1"/>
</dbReference>
<keyword evidence="14" id="KW-0175">Coiled coil</keyword>
<dbReference type="Pfam" id="PF00512">
    <property type="entry name" value="HisKA"/>
    <property type="match status" value="1"/>
</dbReference>
<comment type="catalytic activity">
    <reaction evidence="1">
        <text>ATP + protein L-histidine = ADP + protein N-phospho-L-histidine.</text>
        <dbReference type="EC" id="2.7.13.3"/>
    </reaction>
</comment>
<sequence length="622" mass="66644">MTASEPKPVEGLGGVNSRWNGYQLTLAGLVLPVWAHLVFNLLAGVSWWLLGHPYAGAGYVVWATAFDAFLQRTLSRWIEHSDTADEVPGLRRLAILSGIRMVVYLAPTLALVFTGGIKEIVYFGVQVVTLIVLAQAAGSLSRMVFWGFAGPVTLAGALVIGWLLSPVAAAACLLGLAVTTFLLVIISANTFKAVSTWHAAFNSNLDLVTELQTARDQAVAEREAANRAREAARQANRAKSNFLATMSHEIRTPMNGVLGMAQLLKRDEIDPAQSERLDVLIESGEYLLSILNDILDVSKIDAGRLELITGPEDLTLFLDRLVGFWTGRADERGVDLALILRGDLPNVVMMDALRMRQVLFNLVGNALKFTEAGSVQIIAEARPKGADHSLVHIAVRDTGPGISAEHLPILFERFSQADETEMRKFGGTGLGLAIAKQLTELMGGRIWVESQLGLGSTFHIEVPLALSQGALRKPSPAKAPEEPELEAGLHVLCVDDNATNLLVLDQLLTSLGHAVVKAASGPEALEVMGAQAFDLVLLDIQMPGMSGVEVLQNLRATPGPNQRAPVVALTADVTSGGRTRYLELGFTEHASKPIQILDLTEAMARALAAEPAADAAAEIRSA</sequence>
<keyword evidence="11" id="KW-0902">Two-component regulatory system</keyword>
<dbReference type="SUPFAM" id="SSF55874">
    <property type="entry name" value="ATPase domain of HSP90 chaperone/DNA topoisomerase II/histidine kinase"/>
    <property type="match status" value="1"/>
</dbReference>
<dbReference type="InterPro" id="IPR011006">
    <property type="entry name" value="CheY-like_superfamily"/>
</dbReference>
<dbReference type="PANTHER" id="PTHR43047">
    <property type="entry name" value="TWO-COMPONENT HISTIDINE PROTEIN KINASE"/>
    <property type="match status" value="1"/>
</dbReference>
<dbReference type="PRINTS" id="PR00344">
    <property type="entry name" value="BCTRLSENSOR"/>
</dbReference>
<dbReference type="FunFam" id="1.10.287.130:FF:000004">
    <property type="entry name" value="Ethylene receptor 1"/>
    <property type="match status" value="1"/>
</dbReference>
<keyword evidence="6 15" id="KW-0812">Transmembrane</keyword>
<dbReference type="SUPFAM" id="SSF52172">
    <property type="entry name" value="CheY-like"/>
    <property type="match status" value="1"/>
</dbReference>
<dbReference type="PROSITE" id="PS50109">
    <property type="entry name" value="HIS_KIN"/>
    <property type="match status" value="1"/>
</dbReference>
<dbReference type="InterPro" id="IPR004358">
    <property type="entry name" value="Sig_transdc_His_kin-like_C"/>
</dbReference>
<feature type="domain" description="Histidine kinase" evidence="16">
    <location>
        <begin position="245"/>
        <end position="466"/>
    </location>
</feature>
<dbReference type="Pfam" id="PF02518">
    <property type="entry name" value="HATPase_c"/>
    <property type="match status" value="1"/>
</dbReference>
<evidence type="ECO:0000256" key="11">
    <source>
        <dbReference type="ARBA" id="ARBA00023012"/>
    </source>
</evidence>
<evidence type="ECO:0000256" key="13">
    <source>
        <dbReference type="PROSITE-ProRule" id="PRU00169"/>
    </source>
</evidence>
<organism evidence="18 19">
    <name type="scientific">Phenylobacterium soli</name>
    <dbReference type="NCBI Taxonomy" id="2170551"/>
    <lineage>
        <taxon>Bacteria</taxon>
        <taxon>Pseudomonadati</taxon>
        <taxon>Pseudomonadota</taxon>
        <taxon>Alphaproteobacteria</taxon>
        <taxon>Caulobacterales</taxon>
        <taxon>Caulobacteraceae</taxon>
        <taxon>Phenylobacterium</taxon>
    </lineage>
</organism>
<keyword evidence="9" id="KW-0067">ATP-binding</keyword>
<evidence type="ECO:0000313" key="19">
    <source>
        <dbReference type="Proteomes" id="UP000249254"/>
    </source>
</evidence>
<feature type="transmembrane region" description="Helical" evidence="15">
    <location>
        <begin position="26"/>
        <end position="48"/>
    </location>
</feature>
<dbReference type="AlphaFoldDB" id="A0A328AI52"/>
<dbReference type="GO" id="GO:0000155">
    <property type="term" value="F:phosphorelay sensor kinase activity"/>
    <property type="evidence" value="ECO:0007669"/>
    <property type="project" value="InterPro"/>
</dbReference>
<dbReference type="InterPro" id="IPR036097">
    <property type="entry name" value="HisK_dim/P_sf"/>
</dbReference>
<feature type="transmembrane region" description="Helical" evidence="15">
    <location>
        <begin position="120"/>
        <end position="137"/>
    </location>
</feature>
<dbReference type="SMART" id="SM00388">
    <property type="entry name" value="HisKA"/>
    <property type="match status" value="1"/>
</dbReference>
<dbReference type="PANTHER" id="PTHR43047:SF64">
    <property type="entry name" value="HISTIDINE KINASE CONTAINING CHEY-HOMOLOGOUS RECEIVER DOMAIN AND PAS DOMAIN-RELATED"/>
    <property type="match status" value="1"/>
</dbReference>
<gene>
    <name evidence="18" type="ORF">DJ017_06515</name>
</gene>
<evidence type="ECO:0000256" key="9">
    <source>
        <dbReference type="ARBA" id="ARBA00022840"/>
    </source>
</evidence>
<evidence type="ECO:0000256" key="1">
    <source>
        <dbReference type="ARBA" id="ARBA00000085"/>
    </source>
</evidence>
<dbReference type="GO" id="GO:0016020">
    <property type="term" value="C:membrane"/>
    <property type="evidence" value="ECO:0007669"/>
    <property type="project" value="UniProtKB-SubCell"/>
</dbReference>
<feature type="transmembrane region" description="Helical" evidence="15">
    <location>
        <begin position="168"/>
        <end position="188"/>
    </location>
</feature>
<evidence type="ECO:0000256" key="2">
    <source>
        <dbReference type="ARBA" id="ARBA00004370"/>
    </source>
</evidence>
<dbReference type="Gene3D" id="3.40.50.2300">
    <property type="match status" value="1"/>
</dbReference>
<evidence type="ECO:0000256" key="5">
    <source>
        <dbReference type="ARBA" id="ARBA00022679"/>
    </source>
</evidence>
<dbReference type="InterPro" id="IPR001789">
    <property type="entry name" value="Sig_transdc_resp-reg_receiver"/>
</dbReference>
<dbReference type="SMART" id="SM00387">
    <property type="entry name" value="HATPase_c"/>
    <property type="match status" value="1"/>
</dbReference>
<dbReference type="PROSITE" id="PS50110">
    <property type="entry name" value="RESPONSE_REGULATORY"/>
    <property type="match status" value="1"/>
</dbReference>
<evidence type="ECO:0000256" key="4">
    <source>
        <dbReference type="ARBA" id="ARBA00022553"/>
    </source>
</evidence>
<keyword evidence="19" id="KW-1185">Reference proteome</keyword>
<proteinExistence type="predicted"/>
<evidence type="ECO:0000313" key="18">
    <source>
        <dbReference type="EMBL" id="RAK54197.1"/>
    </source>
</evidence>
<dbReference type="EMBL" id="QFYQ01000001">
    <property type="protein sequence ID" value="RAK54197.1"/>
    <property type="molecule type" value="Genomic_DNA"/>
</dbReference>
<feature type="transmembrane region" description="Helical" evidence="15">
    <location>
        <begin position="93"/>
        <end position="114"/>
    </location>
</feature>
<dbReference type="Gene3D" id="3.30.565.10">
    <property type="entry name" value="Histidine kinase-like ATPase, C-terminal domain"/>
    <property type="match status" value="1"/>
</dbReference>
<reference evidence="19" key="1">
    <citation type="submission" date="2018-05" db="EMBL/GenBank/DDBJ databases">
        <authorList>
            <person name="Li X."/>
        </authorList>
    </citation>
    <scope>NUCLEOTIDE SEQUENCE [LARGE SCALE GENOMIC DNA]</scope>
    <source>
        <strain evidence="19">LX32</strain>
    </source>
</reference>
<dbReference type="InterPro" id="IPR005467">
    <property type="entry name" value="His_kinase_dom"/>
</dbReference>
<evidence type="ECO:0000256" key="6">
    <source>
        <dbReference type="ARBA" id="ARBA00022692"/>
    </source>
</evidence>
<dbReference type="FunFam" id="3.30.565.10:FF:000010">
    <property type="entry name" value="Sensor histidine kinase RcsC"/>
    <property type="match status" value="1"/>
</dbReference>
<evidence type="ECO:0000259" key="16">
    <source>
        <dbReference type="PROSITE" id="PS50109"/>
    </source>
</evidence>
<feature type="coiled-coil region" evidence="14">
    <location>
        <begin position="208"/>
        <end position="241"/>
    </location>
</feature>
<accession>A0A328AI52</accession>
<dbReference type="SUPFAM" id="SSF47384">
    <property type="entry name" value="Homodimeric domain of signal transducing histidine kinase"/>
    <property type="match status" value="1"/>
</dbReference>
<keyword evidence="12 15" id="KW-0472">Membrane</keyword>
<dbReference type="InterPro" id="IPR036890">
    <property type="entry name" value="HATPase_C_sf"/>
</dbReference>
<evidence type="ECO:0000256" key="8">
    <source>
        <dbReference type="ARBA" id="ARBA00022777"/>
    </source>
</evidence>
<dbReference type="OrthoDB" id="9813151at2"/>
<comment type="caution">
    <text evidence="18">The sequence shown here is derived from an EMBL/GenBank/DDBJ whole genome shotgun (WGS) entry which is preliminary data.</text>
</comment>
<dbReference type="CDD" id="cd17546">
    <property type="entry name" value="REC_hyHK_CKI1_RcsC-like"/>
    <property type="match status" value="1"/>
</dbReference>
<dbReference type="RefSeq" id="WP_111527948.1">
    <property type="nucleotide sequence ID" value="NZ_JBHRSG010000002.1"/>
</dbReference>
<keyword evidence="10 15" id="KW-1133">Transmembrane helix</keyword>
<protein>
    <recommendedName>
        <fullName evidence="3">histidine kinase</fullName>
        <ecNumber evidence="3">2.7.13.3</ecNumber>
    </recommendedName>
</protein>
<comment type="subcellular location">
    <subcellularLocation>
        <location evidence="2">Membrane</location>
    </subcellularLocation>
</comment>
<evidence type="ECO:0000259" key="17">
    <source>
        <dbReference type="PROSITE" id="PS50110"/>
    </source>
</evidence>